<dbReference type="AlphaFoldDB" id="A0A2M3ZSR0"/>
<proteinExistence type="predicted"/>
<accession>A0A2M3ZSR0</accession>
<protein>
    <submittedName>
        <fullName evidence="1">Putative secreted peptide</fullName>
    </submittedName>
</protein>
<evidence type="ECO:0000313" key="1">
    <source>
        <dbReference type="EMBL" id="MBW31607.1"/>
    </source>
</evidence>
<name>A0A2M3ZSR0_9DIPT</name>
<reference evidence="1" key="1">
    <citation type="submission" date="2018-01" db="EMBL/GenBank/DDBJ databases">
        <title>An insight into the sialome of Amazonian anophelines.</title>
        <authorList>
            <person name="Ribeiro J.M."/>
            <person name="Scarpassa V."/>
            <person name="Calvo E."/>
        </authorList>
    </citation>
    <scope>NUCLEOTIDE SEQUENCE</scope>
    <source>
        <tissue evidence="1">Salivary glands</tissue>
    </source>
</reference>
<sequence length="132" mass="14966">MFAGGLARVSIILHRFSPVLLRPFVDIRRRRGRATEKCVLREVPKRATPRNGCVRCGCTAANHSPGIYAKRAALQSTRTDEESLIWRNVRLSHSRGVRDKHTVTCARTTMLLRKCKIDSKLQRLSRVRGSVT</sequence>
<organism evidence="1">
    <name type="scientific">Anopheles braziliensis</name>
    <dbReference type="NCBI Taxonomy" id="58242"/>
    <lineage>
        <taxon>Eukaryota</taxon>
        <taxon>Metazoa</taxon>
        <taxon>Ecdysozoa</taxon>
        <taxon>Arthropoda</taxon>
        <taxon>Hexapoda</taxon>
        <taxon>Insecta</taxon>
        <taxon>Pterygota</taxon>
        <taxon>Neoptera</taxon>
        <taxon>Endopterygota</taxon>
        <taxon>Diptera</taxon>
        <taxon>Nematocera</taxon>
        <taxon>Culicoidea</taxon>
        <taxon>Culicidae</taxon>
        <taxon>Anophelinae</taxon>
        <taxon>Anopheles</taxon>
    </lineage>
</organism>
<dbReference type="EMBL" id="GGFM01010856">
    <property type="protein sequence ID" value="MBW31607.1"/>
    <property type="molecule type" value="Transcribed_RNA"/>
</dbReference>